<feature type="transmembrane region" description="Helical" evidence="9">
    <location>
        <begin position="6"/>
        <end position="25"/>
    </location>
</feature>
<proteinExistence type="inferred from homology"/>
<comment type="caution">
    <text evidence="10">The sequence shown here is derived from an EMBL/GenBank/DDBJ whole genome shotgun (WGS) entry which is preliminary data.</text>
</comment>
<evidence type="ECO:0000256" key="9">
    <source>
        <dbReference type="SAM" id="Phobius"/>
    </source>
</evidence>
<dbReference type="InterPro" id="IPR000743">
    <property type="entry name" value="Glyco_hydro_28"/>
</dbReference>
<protein>
    <recommendedName>
        <fullName evidence="12">Polygalacturonase</fullName>
    </recommendedName>
</protein>
<dbReference type="GO" id="GO:0004650">
    <property type="term" value="F:polygalacturonase activity"/>
    <property type="evidence" value="ECO:0007669"/>
    <property type="project" value="InterPro"/>
</dbReference>
<evidence type="ECO:0000256" key="3">
    <source>
        <dbReference type="ARBA" id="ARBA00022512"/>
    </source>
</evidence>
<evidence type="ECO:0000256" key="7">
    <source>
        <dbReference type="ARBA" id="ARBA00023316"/>
    </source>
</evidence>
<keyword evidence="5 8" id="KW-0378">Hydrolase</keyword>
<name>A0AAV1XZ24_LUPLU</name>
<evidence type="ECO:0000256" key="1">
    <source>
        <dbReference type="ARBA" id="ARBA00004191"/>
    </source>
</evidence>
<gene>
    <name evidence="10" type="ORF">LLUT_LOCUS27244</name>
</gene>
<dbReference type="EMBL" id="CAXHTB010000019">
    <property type="protein sequence ID" value="CAL0326184.1"/>
    <property type="molecule type" value="Genomic_DNA"/>
</dbReference>
<sequence>MSPQSVVLSLLIIFFSFGLCLGFYIEDKHNEKKYSSKRIVNVNDYGAIPNDGSDNTEAFEKAWDEACSRGARLVVPRGSVYHLKPIKFSGPCKPHTAFRVYGTIKAWHDISVYKDRGLWIMFDNLNHFVVNGGGVFNGDGRKWWKNSCKVNKTLGGSGYAKNIKFMNIAMRNVTNPIIINQSYCDRKEPCPEQSTAVKVSKVVYRNITGTSASKVAIKFECSKEVPCEGIYLEDVTLTSENRNDTIATCNNVEYSKRGELHPECSS</sequence>
<comment type="similarity">
    <text evidence="2 8">Belongs to the glycosyl hydrolase 28 family.</text>
</comment>
<dbReference type="Pfam" id="PF00295">
    <property type="entry name" value="Glyco_hydro_28"/>
    <property type="match status" value="2"/>
</dbReference>
<reference evidence="10 11" key="1">
    <citation type="submission" date="2024-03" db="EMBL/GenBank/DDBJ databases">
        <authorList>
            <person name="Martinez-Hernandez J."/>
        </authorList>
    </citation>
    <scope>NUCLEOTIDE SEQUENCE [LARGE SCALE GENOMIC DNA]</scope>
</reference>
<keyword evidence="7" id="KW-0961">Cell wall biogenesis/degradation</keyword>
<organism evidence="10 11">
    <name type="scientific">Lupinus luteus</name>
    <name type="common">European yellow lupine</name>
    <dbReference type="NCBI Taxonomy" id="3873"/>
    <lineage>
        <taxon>Eukaryota</taxon>
        <taxon>Viridiplantae</taxon>
        <taxon>Streptophyta</taxon>
        <taxon>Embryophyta</taxon>
        <taxon>Tracheophyta</taxon>
        <taxon>Spermatophyta</taxon>
        <taxon>Magnoliopsida</taxon>
        <taxon>eudicotyledons</taxon>
        <taxon>Gunneridae</taxon>
        <taxon>Pentapetalae</taxon>
        <taxon>rosids</taxon>
        <taxon>fabids</taxon>
        <taxon>Fabales</taxon>
        <taxon>Fabaceae</taxon>
        <taxon>Papilionoideae</taxon>
        <taxon>50 kb inversion clade</taxon>
        <taxon>genistoids sensu lato</taxon>
        <taxon>core genistoids</taxon>
        <taxon>Genisteae</taxon>
        <taxon>Lupinus</taxon>
    </lineage>
</organism>
<keyword evidence="4" id="KW-0964">Secreted</keyword>
<keyword evidence="6 8" id="KW-0326">Glycosidase</keyword>
<dbReference type="GO" id="GO:0005975">
    <property type="term" value="P:carbohydrate metabolic process"/>
    <property type="evidence" value="ECO:0007669"/>
    <property type="project" value="InterPro"/>
</dbReference>
<accession>A0AAV1XZ24</accession>
<comment type="subcellular location">
    <subcellularLocation>
        <location evidence="1">Secreted</location>
        <location evidence="1">Cell wall</location>
    </subcellularLocation>
</comment>
<keyword evidence="9" id="KW-0472">Membrane</keyword>
<evidence type="ECO:0000313" key="11">
    <source>
        <dbReference type="Proteomes" id="UP001497480"/>
    </source>
</evidence>
<evidence type="ECO:0008006" key="12">
    <source>
        <dbReference type="Google" id="ProtNLM"/>
    </source>
</evidence>
<dbReference type="PANTHER" id="PTHR31375">
    <property type="match status" value="1"/>
</dbReference>
<dbReference type="Gene3D" id="2.160.20.10">
    <property type="entry name" value="Single-stranded right-handed beta-helix, Pectin lyase-like"/>
    <property type="match status" value="2"/>
</dbReference>
<keyword evidence="9" id="KW-0812">Transmembrane</keyword>
<dbReference type="InterPro" id="IPR011050">
    <property type="entry name" value="Pectin_lyase_fold/virulence"/>
</dbReference>
<evidence type="ECO:0000256" key="4">
    <source>
        <dbReference type="ARBA" id="ARBA00022525"/>
    </source>
</evidence>
<evidence type="ECO:0000256" key="5">
    <source>
        <dbReference type="ARBA" id="ARBA00022801"/>
    </source>
</evidence>
<dbReference type="GO" id="GO:0071555">
    <property type="term" value="P:cell wall organization"/>
    <property type="evidence" value="ECO:0007669"/>
    <property type="project" value="UniProtKB-KW"/>
</dbReference>
<keyword evidence="3" id="KW-0134">Cell wall</keyword>
<dbReference type="Proteomes" id="UP001497480">
    <property type="component" value="Unassembled WGS sequence"/>
</dbReference>
<evidence type="ECO:0000313" key="10">
    <source>
        <dbReference type="EMBL" id="CAL0326184.1"/>
    </source>
</evidence>
<keyword evidence="9" id="KW-1133">Transmembrane helix</keyword>
<keyword evidence="11" id="KW-1185">Reference proteome</keyword>
<evidence type="ECO:0000256" key="8">
    <source>
        <dbReference type="RuleBase" id="RU361169"/>
    </source>
</evidence>
<evidence type="ECO:0000256" key="2">
    <source>
        <dbReference type="ARBA" id="ARBA00008834"/>
    </source>
</evidence>
<dbReference type="InterPro" id="IPR012334">
    <property type="entry name" value="Pectin_lyas_fold"/>
</dbReference>
<evidence type="ECO:0000256" key="6">
    <source>
        <dbReference type="ARBA" id="ARBA00023295"/>
    </source>
</evidence>
<dbReference type="SUPFAM" id="SSF51126">
    <property type="entry name" value="Pectin lyase-like"/>
    <property type="match status" value="1"/>
</dbReference>
<dbReference type="AlphaFoldDB" id="A0AAV1XZ24"/>